<accession>A0A4Y7T8U5</accession>
<dbReference type="Pfam" id="PF08031">
    <property type="entry name" value="BBE"/>
    <property type="match status" value="1"/>
</dbReference>
<dbReference type="EMBL" id="QPFP01000023">
    <property type="protein sequence ID" value="TEB30411.1"/>
    <property type="molecule type" value="Genomic_DNA"/>
</dbReference>
<evidence type="ECO:0000313" key="5">
    <source>
        <dbReference type="Proteomes" id="UP000298030"/>
    </source>
</evidence>
<keyword evidence="2" id="KW-0560">Oxidoreductase</keyword>
<comment type="caution">
    <text evidence="4">The sequence shown here is derived from an EMBL/GenBank/DDBJ whole genome shotgun (WGS) entry which is preliminary data.</text>
</comment>
<dbReference type="InterPro" id="IPR036318">
    <property type="entry name" value="FAD-bd_PCMH-like_sf"/>
</dbReference>
<sequence>MEPLVFTPSLNLSLVPHWQLWSQLRDQVGGRLYESVPFAQPCYDEFNSSACVGVRHSYLDEVSRTNTPTAFVQSQWETCQATQEHCLLDWSNPDNDAPTHAAECKSGSLPSYYINVQTADDVKAAFDFSRKTKVPLSIRNTGHDYKGRSSAPGSLGLWMHNLQEISYTPSFAPRGCSAGRVTPSPAVTMGAGVRWDEAHTFADKHNITLVGGSDKSVGAVGGWLQGGGHGALSNTMGMGADRVLEFEVVTPDGEVRVANECQHADLFWALRGGGGGTFGVVLYATVLASPPVTLQTLIFSWGSAHAHVDENLNRTREAWALFADASVALAEEGWGGYATKDVIVLVNPEDPSTFEKGDSEPEGDEEVMMWKGSAIAPLIKWGHSLRTKDRGVVLIQKVFPTWLSFFNVFTSKFVASVGKNLALSSRLVPATSLSTPSLREGIVGALMHANTVTTSPGVIILMTTPYSFPDEEKRTSVNRMWRESVWHVTNVEAWAWNATAEEVRGSYRRAKESLGKLKDLTGGTDGGGAYVNEADVYEEGWERAFWGDNYGRLLEVKRKYDPDHLLDCWHCVGFEREDERFGCYLDV</sequence>
<dbReference type="PROSITE" id="PS51387">
    <property type="entry name" value="FAD_PCMH"/>
    <property type="match status" value="1"/>
</dbReference>
<dbReference type="Pfam" id="PF01565">
    <property type="entry name" value="FAD_binding_4"/>
    <property type="match status" value="1"/>
</dbReference>
<dbReference type="InterPro" id="IPR016166">
    <property type="entry name" value="FAD-bd_PCMH"/>
</dbReference>
<dbReference type="Gene3D" id="3.40.462.20">
    <property type="match status" value="1"/>
</dbReference>
<dbReference type="InterPro" id="IPR006094">
    <property type="entry name" value="Oxid_FAD_bind_N"/>
</dbReference>
<organism evidence="4 5">
    <name type="scientific">Coprinellus micaceus</name>
    <name type="common">Glistening ink-cap mushroom</name>
    <name type="synonym">Coprinus micaceus</name>
    <dbReference type="NCBI Taxonomy" id="71717"/>
    <lineage>
        <taxon>Eukaryota</taxon>
        <taxon>Fungi</taxon>
        <taxon>Dikarya</taxon>
        <taxon>Basidiomycota</taxon>
        <taxon>Agaricomycotina</taxon>
        <taxon>Agaricomycetes</taxon>
        <taxon>Agaricomycetidae</taxon>
        <taxon>Agaricales</taxon>
        <taxon>Agaricineae</taxon>
        <taxon>Psathyrellaceae</taxon>
        <taxon>Coprinellus</taxon>
    </lineage>
</organism>
<evidence type="ECO:0000259" key="3">
    <source>
        <dbReference type="PROSITE" id="PS51387"/>
    </source>
</evidence>
<evidence type="ECO:0000256" key="1">
    <source>
        <dbReference type="ARBA" id="ARBA00005466"/>
    </source>
</evidence>
<dbReference type="Proteomes" id="UP000298030">
    <property type="component" value="Unassembled WGS sequence"/>
</dbReference>
<evidence type="ECO:0000313" key="4">
    <source>
        <dbReference type="EMBL" id="TEB30411.1"/>
    </source>
</evidence>
<dbReference type="InterPro" id="IPR016169">
    <property type="entry name" value="FAD-bd_PCMH_sub2"/>
</dbReference>
<keyword evidence="5" id="KW-1185">Reference proteome</keyword>
<name>A0A4Y7T8U5_COPMI</name>
<dbReference type="PANTHER" id="PTHR13878:SF91">
    <property type="entry name" value="FAD BINDING DOMAIN PROTEIN (AFU_ORTHOLOGUE AFUA_6G12070)-RELATED"/>
    <property type="match status" value="1"/>
</dbReference>
<dbReference type="PANTHER" id="PTHR13878">
    <property type="entry name" value="GULONOLACTONE OXIDASE"/>
    <property type="match status" value="1"/>
</dbReference>
<dbReference type="OrthoDB" id="9983560at2759"/>
<dbReference type="AlphaFoldDB" id="A0A4Y7T8U5"/>
<gene>
    <name evidence="4" type="ORF">FA13DRAFT_1755166</name>
</gene>
<dbReference type="GO" id="GO:0071949">
    <property type="term" value="F:FAD binding"/>
    <property type="evidence" value="ECO:0007669"/>
    <property type="project" value="InterPro"/>
</dbReference>
<evidence type="ECO:0000256" key="2">
    <source>
        <dbReference type="ARBA" id="ARBA00023002"/>
    </source>
</evidence>
<dbReference type="InterPro" id="IPR050432">
    <property type="entry name" value="FAD-linked_Oxidoreductases_BP"/>
</dbReference>
<dbReference type="GO" id="GO:0016491">
    <property type="term" value="F:oxidoreductase activity"/>
    <property type="evidence" value="ECO:0007669"/>
    <property type="project" value="UniProtKB-KW"/>
</dbReference>
<dbReference type="SUPFAM" id="SSF56176">
    <property type="entry name" value="FAD-binding/transporter-associated domain-like"/>
    <property type="match status" value="1"/>
</dbReference>
<comment type="similarity">
    <text evidence="1">Belongs to the oxygen-dependent FAD-linked oxidoreductase family.</text>
</comment>
<feature type="domain" description="FAD-binding PCMH-type" evidence="3">
    <location>
        <begin position="106"/>
        <end position="291"/>
    </location>
</feature>
<reference evidence="4 5" key="1">
    <citation type="journal article" date="2019" name="Nat. Ecol. Evol.">
        <title>Megaphylogeny resolves global patterns of mushroom evolution.</title>
        <authorList>
            <person name="Varga T."/>
            <person name="Krizsan K."/>
            <person name="Foldi C."/>
            <person name="Dima B."/>
            <person name="Sanchez-Garcia M."/>
            <person name="Sanchez-Ramirez S."/>
            <person name="Szollosi G.J."/>
            <person name="Szarkandi J.G."/>
            <person name="Papp V."/>
            <person name="Albert L."/>
            <person name="Andreopoulos W."/>
            <person name="Angelini C."/>
            <person name="Antonin V."/>
            <person name="Barry K.W."/>
            <person name="Bougher N.L."/>
            <person name="Buchanan P."/>
            <person name="Buyck B."/>
            <person name="Bense V."/>
            <person name="Catcheside P."/>
            <person name="Chovatia M."/>
            <person name="Cooper J."/>
            <person name="Damon W."/>
            <person name="Desjardin D."/>
            <person name="Finy P."/>
            <person name="Geml J."/>
            <person name="Haridas S."/>
            <person name="Hughes K."/>
            <person name="Justo A."/>
            <person name="Karasinski D."/>
            <person name="Kautmanova I."/>
            <person name="Kiss B."/>
            <person name="Kocsube S."/>
            <person name="Kotiranta H."/>
            <person name="LaButti K.M."/>
            <person name="Lechner B.E."/>
            <person name="Liimatainen K."/>
            <person name="Lipzen A."/>
            <person name="Lukacs Z."/>
            <person name="Mihaltcheva S."/>
            <person name="Morgado L.N."/>
            <person name="Niskanen T."/>
            <person name="Noordeloos M.E."/>
            <person name="Ohm R.A."/>
            <person name="Ortiz-Santana B."/>
            <person name="Ovrebo C."/>
            <person name="Racz N."/>
            <person name="Riley R."/>
            <person name="Savchenko A."/>
            <person name="Shiryaev A."/>
            <person name="Soop K."/>
            <person name="Spirin V."/>
            <person name="Szebenyi C."/>
            <person name="Tomsovsky M."/>
            <person name="Tulloss R.E."/>
            <person name="Uehling J."/>
            <person name="Grigoriev I.V."/>
            <person name="Vagvolgyi C."/>
            <person name="Papp T."/>
            <person name="Martin F.M."/>
            <person name="Miettinen O."/>
            <person name="Hibbett D.S."/>
            <person name="Nagy L.G."/>
        </authorList>
    </citation>
    <scope>NUCLEOTIDE SEQUENCE [LARGE SCALE GENOMIC DNA]</scope>
    <source>
        <strain evidence="4 5">FP101781</strain>
    </source>
</reference>
<proteinExistence type="inferred from homology"/>
<dbReference type="Gene3D" id="3.30.465.10">
    <property type="match status" value="2"/>
</dbReference>
<protein>
    <submittedName>
        <fullName evidence="4">FAD-binding domain-containing protein</fullName>
    </submittedName>
</protein>
<dbReference type="InterPro" id="IPR012951">
    <property type="entry name" value="BBE"/>
</dbReference>
<dbReference type="STRING" id="71717.A0A4Y7T8U5"/>